<name>A0A2S7I479_9FLAO</name>
<dbReference type="Proteomes" id="UP000238565">
    <property type="component" value="Unassembled WGS sequence"/>
</dbReference>
<evidence type="ECO:0000313" key="1">
    <source>
        <dbReference type="EMBL" id="PPZ91392.1"/>
    </source>
</evidence>
<reference evidence="1 2" key="1">
    <citation type="submission" date="2018-02" db="EMBL/GenBank/DDBJ databases">
        <title>Draft genome sequence of bacterial isolates from marine environment.</title>
        <authorList>
            <person name="Singh S.K."/>
            <person name="Hill R."/>
            <person name="Major S."/>
            <person name="Cai H."/>
            <person name="Li Y."/>
        </authorList>
    </citation>
    <scope>NUCLEOTIDE SEQUENCE [LARGE SCALE GENOMIC DNA]</scope>
    <source>
        <strain evidence="1 2">IMET F</strain>
    </source>
</reference>
<dbReference type="RefSeq" id="WP_104793714.1">
    <property type="nucleotide sequence ID" value="NZ_PTPZ01000004.1"/>
</dbReference>
<proteinExistence type="predicted"/>
<evidence type="ECO:0000313" key="2">
    <source>
        <dbReference type="Proteomes" id="UP000238565"/>
    </source>
</evidence>
<organism evidence="1 2">
    <name type="scientific">Cloacibacterium normanense</name>
    <dbReference type="NCBI Taxonomy" id="237258"/>
    <lineage>
        <taxon>Bacteria</taxon>
        <taxon>Pseudomonadati</taxon>
        <taxon>Bacteroidota</taxon>
        <taxon>Flavobacteriia</taxon>
        <taxon>Flavobacteriales</taxon>
        <taxon>Weeksellaceae</taxon>
    </lineage>
</organism>
<dbReference type="InterPro" id="IPR016181">
    <property type="entry name" value="Acyl_CoA_acyltransferase"/>
</dbReference>
<sequence>MIKRLKYEEVDWQKYQNCLEQSEQYIFFAEKKYLDLLLHQNWEILVDNDYEAVMPIPLAKKWGFTFVVMPLQTQQLGVFSEKDTQELNESFLKFFQQHYKVFYYAFNAKNEFTILLKTRKNYKLFAEDYESIKKKYSIHRRRNVRITNALRDKIKFTEAENLNHCESFFTENVIGFSNFSLKKRAFENMKNFLSQNLLKVYELYFEGELASQAYLIESENEDFLVNFINDKKFSKYNLSSIILDQIFRKNIEKKDFNFHGSNISEIAEFYRRFGATEENYSFVENSKIQLLKSYFIRQ</sequence>
<dbReference type="SUPFAM" id="SSF55729">
    <property type="entry name" value="Acyl-CoA N-acyltransferases (Nat)"/>
    <property type="match status" value="1"/>
</dbReference>
<dbReference type="AlphaFoldDB" id="A0A2S7I479"/>
<evidence type="ECO:0008006" key="3">
    <source>
        <dbReference type="Google" id="ProtNLM"/>
    </source>
</evidence>
<accession>A0A2S7I479</accession>
<protein>
    <recommendedName>
        <fullName evidence="3">GNAT family N-acetyltransferase</fullName>
    </recommendedName>
</protein>
<dbReference type="EMBL" id="PTPZ01000004">
    <property type="protein sequence ID" value="PPZ91392.1"/>
    <property type="molecule type" value="Genomic_DNA"/>
</dbReference>
<comment type="caution">
    <text evidence="1">The sequence shown here is derived from an EMBL/GenBank/DDBJ whole genome shotgun (WGS) entry which is preliminary data.</text>
</comment>
<gene>
    <name evidence="1" type="ORF">C3729_08170</name>
</gene>